<gene>
    <name evidence="1" type="ORF">F5147DRAFT_656884</name>
</gene>
<accession>A0A9P7JPP2</accession>
<dbReference type="Proteomes" id="UP000823399">
    <property type="component" value="Unassembled WGS sequence"/>
</dbReference>
<dbReference type="EMBL" id="JABBWM010000074">
    <property type="protein sequence ID" value="KAG2095468.1"/>
    <property type="molecule type" value="Genomic_DNA"/>
</dbReference>
<organism evidence="1 2">
    <name type="scientific">Suillus discolor</name>
    <dbReference type="NCBI Taxonomy" id="1912936"/>
    <lineage>
        <taxon>Eukaryota</taxon>
        <taxon>Fungi</taxon>
        <taxon>Dikarya</taxon>
        <taxon>Basidiomycota</taxon>
        <taxon>Agaricomycotina</taxon>
        <taxon>Agaricomycetes</taxon>
        <taxon>Agaricomycetidae</taxon>
        <taxon>Boletales</taxon>
        <taxon>Suillineae</taxon>
        <taxon>Suillaceae</taxon>
        <taxon>Suillus</taxon>
    </lineage>
</organism>
<comment type="caution">
    <text evidence="1">The sequence shown here is derived from an EMBL/GenBank/DDBJ whole genome shotgun (WGS) entry which is preliminary data.</text>
</comment>
<name>A0A9P7JPP2_9AGAM</name>
<evidence type="ECO:0000313" key="2">
    <source>
        <dbReference type="Proteomes" id="UP000823399"/>
    </source>
</evidence>
<reference evidence="1" key="1">
    <citation type="journal article" date="2020" name="New Phytol.">
        <title>Comparative genomics reveals dynamic genome evolution in host specialist ectomycorrhizal fungi.</title>
        <authorList>
            <person name="Lofgren L.A."/>
            <person name="Nguyen N.H."/>
            <person name="Vilgalys R."/>
            <person name="Ruytinx J."/>
            <person name="Liao H.L."/>
            <person name="Branco S."/>
            <person name="Kuo A."/>
            <person name="LaButti K."/>
            <person name="Lipzen A."/>
            <person name="Andreopoulos W."/>
            <person name="Pangilinan J."/>
            <person name="Riley R."/>
            <person name="Hundley H."/>
            <person name="Na H."/>
            <person name="Barry K."/>
            <person name="Grigoriev I.V."/>
            <person name="Stajich J.E."/>
            <person name="Kennedy P.G."/>
        </authorList>
    </citation>
    <scope>NUCLEOTIDE SEQUENCE</scope>
    <source>
        <strain evidence="1">FC423</strain>
    </source>
</reference>
<evidence type="ECO:0000313" key="1">
    <source>
        <dbReference type="EMBL" id="KAG2095468.1"/>
    </source>
</evidence>
<protein>
    <submittedName>
        <fullName evidence="1">Uncharacterized protein</fullName>
    </submittedName>
</protein>
<keyword evidence="2" id="KW-1185">Reference proteome</keyword>
<dbReference type="OrthoDB" id="2710581at2759"/>
<dbReference type="AlphaFoldDB" id="A0A9P7JPP2"/>
<dbReference type="RefSeq" id="XP_041287893.1">
    <property type="nucleotide sequence ID" value="XM_041434162.1"/>
</dbReference>
<dbReference type="GeneID" id="64696421"/>
<proteinExistence type="predicted"/>
<sequence>MTGGLNRIEGSLKLGDYGCNYHIDNSTVPGFRRREDWSSSSSQIEVQCELSTGVKCRKVATPASANRPQSNDEVSVTHFDGVRCIVSLCTSDRRINDTRDVMAKIEDTSYKSMTLGNARVIPAPKNKNDFESDDVRNCVLLRWRTIDDRSIAGAGCTHHRIAPRYQTEIIDLRERSTPVSLAESGAQKGRVDMMLAMEQRLGDLGCAVTVTPCSAPRRYCYPLDPSFIRAARHDDLGQLGSNLVIHSVKFTFYDRTKIFKVYRRNIPVRQT</sequence>